<gene>
    <name evidence="1" type="ORF">FISHEDRAFT_11607</name>
</gene>
<sequence>VDAALFNLLRGYAALTPPARLKYPLHLSTQEVHDFLITNVLCSDHLHTYSPSAEYQKSFWKWAISHLERNLDCEDNGHAFEIDERVYHKYTTLLSHLDNDVSTQVARHVGPPTESYITHFWKPLDRFHPSVSDINSNGNKDIRQLLSTYQSITLRESRTTIEAGTTGLRTWRASHVFAQYLIHHPKLVVRRHVFELGCGVGFLGIVVAALQIVHGSDDAVGVDGARLWLSDGSAPVLARCKSNVELECNLSSKHPAIHYTELDWTNVSADYFSNANINPDIVLGADVIFEPSIVPPLARTIRLAVHARHTDALIALTVRNEDTLNAFLSAL</sequence>
<dbReference type="InterPro" id="IPR019410">
    <property type="entry name" value="Methyltransf_16"/>
</dbReference>
<feature type="non-terminal residue" evidence="1">
    <location>
        <position position="331"/>
    </location>
</feature>
<accession>A0A0D7AK18</accession>
<keyword evidence="2" id="KW-1185">Reference proteome</keyword>
<dbReference type="Pfam" id="PF10294">
    <property type="entry name" value="Methyltransf_16"/>
    <property type="match status" value="1"/>
</dbReference>
<dbReference type="GO" id="GO:0008757">
    <property type="term" value="F:S-adenosylmethionine-dependent methyltransferase activity"/>
    <property type="evidence" value="ECO:0007669"/>
    <property type="project" value="UniProtKB-ARBA"/>
</dbReference>
<proteinExistence type="predicted"/>
<dbReference type="AlphaFoldDB" id="A0A0D7AK18"/>
<evidence type="ECO:0000313" key="1">
    <source>
        <dbReference type="EMBL" id="KIY50680.1"/>
    </source>
</evidence>
<name>A0A0D7AK18_9AGAR</name>
<evidence type="ECO:0008006" key="3">
    <source>
        <dbReference type="Google" id="ProtNLM"/>
    </source>
</evidence>
<evidence type="ECO:0000313" key="2">
    <source>
        <dbReference type="Proteomes" id="UP000054144"/>
    </source>
</evidence>
<dbReference type="PANTHER" id="PTHR14614">
    <property type="entry name" value="HEPATOCELLULAR CARCINOMA-ASSOCIATED ANTIGEN"/>
    <property type="match status" value="1"/>
</dbReference>
<dbReference type="Gene3D" id="3.40.50.150">
    <property type="entry name" value="Vaccinia Virus protein VP39"/>
    <property type="match status" value="1"/>
</dbReference>
<dbReference type="EMBL" id="KN881675">
    <property type="protein sequence ID" value="KIY50680.1"/>
    <property type="molecule type" value="Genomic_DNA"/>
</dbReference>
<protein>
    <recommendedName>
        <fullName evidence="3">FAM86 N-terminal domain-containing protein</fullName>
    </recommendedName>
</protein>
<organism evidence="1 2">
    <name type="scientific">Fistulina hepatica ATCC 64428</name>
    <dbReference type="NCBI Taxonomy" id="1128425"/>
    <lineage>
        <taxon>Eukaryota</taxon>
        <taxon>Fungi</taxon>
        <taxon>Dikarya</taxon>
        <taxon>Basidiomycota</taxon>
        <taxon>Agaricomycotina</taxon>
        <taxon>Agaricomycetes</taxon>
        <taxon>Agaricomycetidae</taxon>
        <taxon>Agaricales</taxon>
        <taxon>Fistulinaceae</taxon>
        <taxon>Fistulina</taxon>
    </lineage>
</organism>
<dbReference type="OrthoDB" id="194386at2759"/>
<reference evidence="1 2" key="1">
    <citation type="journal article" date="2015" name="Fungal Genet. Biol.">
        <title>Evolution of novel wood decay mechanisms in Agaricales revealed by the genome sequences of Fistulina hepatica and Cylindrobasidium torrendii.</title>
        <authorList>
            <person name="Floudas D."/>
            <person name="Held B.W."/>
            <person name="Riley R."/>
            <person name="Nagy L.G."/>
            <person name="Koehler G."/>
            <person name="Ransdell A.S."/>
            <person name="Younus H."/>
            <person name="Chow J."/>
            <person name="Chiniquy J."/>
            <person name="Lipzen A."/>
            <person name="Tritt A."/>
            <person name="Sun H."/>
            <person name="Haridas S."/>
            <person name="LaButti K."/>
            <person name="Ohm R.A."/>
            <person name="Kues U."/>
            <person name="Blanchette R.A."/>
            <person name="Grigoriev I.V."/>
            <person name="Minto R.E."/>
            <person name="Hibbett D.S."/>
        </authorList>
    </citation>
    <scope>NUCLEOTIDE SEQUENCE [LARGE SCALE GENOMIC DNA]</scope>
    <source>
        <strain evidence="1 2">ATCC 64428</strain>
    </source>
</reference>
<dbReference type="GO" id="GO:0005737">
    <property type="term" value="C:cytoplasm"/>
    <property type="evidence" value="ECO:0007669"/>
    <property type="project" value="TreeGrafter"/>
</dbReference>
<dbReference type="SUPFAM" id="SSF53335">
    <property type="entry name" value="S-adenosyl-L-methionine-dependent methyltransferases"/>
    <property type="match status" value="1"/>
</dbReference>
<dbReference type="Proteomes" id="UP000054144">
    <property type="component" value="Unassembled WGS sequence"/>
</dbReference>
<feature type="non-terminal residue" evidence="1">
    <location>
        <position position="1"/>
    </location>
</feature>
<dbReference type="InterPro" id="IPR029063">
    <property type="entry name" value="SAM-dependent_MTases_sf"/>
</dbReference>
<dbReference type="PANTHER" id="PTHR14614:SF130">
    <property type="entry name" value="PROTEIN-LYSINE N-METHYLTRANSFERASE EEF2KMT"/>
    <property type="match status" value="1"/>
</dbReference>